<dbReference type="RefSeq" id="WP_060829308.1">
    <property type="nucleotide sequence ID" value="NZ_JABTCN010000063.1"/>
</dbReference>
<comment type="caution">
    <text evidence="1">The sequence shown here is derived from an EMBL/GenBank/DDBJ whole genome shotgun (WGS) entry which is preliminary data.</text>
</comment>
<proteinExistence type="predicted"/>
<organism evidence="1 2">
    <name type="scientific">Staphylococcus coagulans</name>
    <dbReference type="NCBI Taxonomy" id="74706"/>
    <lineage>
        <taxon>Bacteria</taxon>
        <taxon>Bacillati</taxon>
        <taxon>Bacillota</taxon>
        <taxon>Bacilli</taxon>
        <taxon>Bacillales</taxon>
        <taxon>Staphylococcaceae</taxon>
        <taxon>Staphylococcus</taxon>
    </lineage>
</organism>
<sequence length="94" mass="11269">MNQPYRLLSIYTDLILGREINKVYVANEWGVSCRTIQRDIAHIRNYIHESDDWQILDDPVIYNHETESYYLNTEIQINKNNSIYAHALKRTVRK</sequence>
<dbReference type="EMBL" id="JABTCN010000063">
    <property type="protein sequence ID" value="MBA8777580.1"/>
    <property type="molecule type" value="Genomic_DNA"/>
</dbReference>
<evidence type="ECO:0000313" key="2">
    <source>
        <dbReference type="Proteomes" id="UP000524893"/>
    </source>
</evidence>
<gene>
    <name evidence="1" type="ORF">HR081_11945</name>
</gene>
<accession>A0A9X0PGL3</accession>
<dbReference type="Proteomes" id="UP000524893">
    <property type="component" value="Unassembled WGS sequence"/>
</dbReference>
<protein>
    <recommendedName>
        <fullName evidence="3">Helix-turn-helix type 11 domain-containing protein</fullName>
    </recommendedName>
</protein>
<evidence type="ECO:0000313" key="1">
    <source>
        <dbReference type="EMBL" id="MBA8777580.1"/>
    </source>
</evidence>
<name>A0A9X0PGL3_9STAP</name>
<evidence type="ECO:0008006" key="3">
    <source>
        <dbReference type="Google" id="ProtNLM"/>
    </source>
</evidence>
<reference evidence="1 2" key="1">
    <citation type="journal article" date="2020" name="Access Microbiol">
        <title>Isolation and genome sequencing of Staphylococcus schleiferi subspecies coagulans from Antarctic seals.</title>
        <authorList>
            <person name="Foster G."/>
            <person name="Robb A."/>
            <person name="Paterson G.K."/>
        </authorList>
    </citation>
    <scope>NUCLEOTIDE SEQUENCE [LARGE SCALE GENOMIC DNA]</scope>
    <source>
        <strain evidence="1 2">M615/02/4</strain>
    </source>
</reference>
<dbReference type="AlphaFoldDB" id="A0A9X0PGL3"/>